<feature type="domain" description="Glycosyl hydrolase family 30 TIM-barrel" evidence="6">
    <location>
        <begin position="86"/>
        <end position="415"/>
    </location>
</feature>
<dbReference type="KEGG" id="pko:PKOR_13645"/>
<keyword evidence="4" id="KW-0326">Glycosidase</keyword>
<dbReference type="STRING" id="400092.PKOR_13645"/>
<evidence type="ECO:0000256" key="1">
    <source>
        <dbReference type="ARBA" id="ARBA00005382"/>
    </source>
</evidence>
<accession>A0A0E3ZEU1</accession>
<dbReference type="PANTHER" id="PTHR11069">
    <property type="entry name" value="GLUCOSYLCERAMIDASE"/>
    <property type="match status" value="1"/>
</dbReference>
<name>A0A0E3ZEU1_9BACT</name>
<dbReference type="Pfam" id="PF17189">
    <property type="entry name" value="Glyco_hydro_30C"/>
    <property type="match status" value="1"/>
</dbReference>
<dbReference type="EMBL" id="CP009621">
    <property type="protein sequence ID" value="AKD03950.1"/>
    <property type="molecule type" value="Genomic_DNA"/>
</dbReference>
<evidence type="ECO:0000256" key="2">
    <source>
        <dbReference type="ARBA" id="ARBA00022729"/>
    </source>
</evidence>
<evidence type="ECO:0000259" key="6">
    <source>
        <dbReference type="Pfam" id="PF02055"/>
    </source>
</evidence>
<protein>
    <submittedName>
        <fullName evidence="8">Glucosylceramidase</fullName>
    </submittedName>
</protein>
<dbReference type="InterPro" id="IPR013780">
    <property type="entry name" value="Glyco_hydro_b"/>
</dbReference>
<dbReference type="GO" id="GO:0016020">
    <property type="term" value="C:membrane"/>
    <property type="evidence" value="ECO:0007669"/>
    <property type="project" value="GOC"/>
</dbReference>
<dbReference type="HOGENOM" id="CLU_014379_3_1_10"/>
<evidence type="ECO:0000313" key="9">
    <source>
        <dbReference type="Proteomes" id="UP000033109"/>
    </source>
</evidence>
<reference evidence="8 9" key="1">
    <citation type="journal article" date="2015" name="Sci. Rep.">
        <title>Unraveling adaptation of Pontibacter korlensis to radiation and infertility in desert through complete genome and comparative transcriptomic analysis.</title>
        <authorList>
            <person name="Dai J."/>
            <person name="Dai W."/>
            <person name="Qiu C."/>
            <person name="Yang Z."/>
            <person name="Zhang Y."/>
            <person name="Zhou M."/>
            <person name="Zhang L."/>
            <person name="Fang C."/>
            <person name="Gao Q."/>
            <person name="Yang Q."/>
            <person name="Li X."/>
            <person name="Wang Z."/>
            <person name="Wang Z."/>
            <person name="Jia Z."/>
            <person name="Chen X."/>
        </authorList>
    </citation>
    <scope>NUCLEOTIDE SEQUENCE [LARGE SCALE GENOMIC DNA]</scope>
    <source>
        <strain evidence="8 9">X14-1T</strain>
    </source>
</reference>
<dbReference type="InterPro" id="IPR033453">
    <property type="entry name" value="Glyco_hydro_30_TIM-barrel"/>
</dbReference>
<comment type="similarity">
    <text evidence="1 4">Belongs to the glycosyl hydrolase 30 family.</text>
</comment>
<dbReference type="InterPro" id="IPR017853">
    <property type="entry name" value="GH"/>
</dbReference>
<dbReference type="InterPro" id="IPR001139">
    <property type="entry name" value="Glyco_hydro_30"/>
</dbReference>
<dbReference type="SUPFAM" id="SSF51445">
    <property type="entry name" value="(Trans)glycosidases"/>
    <property type="match status" value="1"/>
</dbReference>
<evidence type="ECO:0000256" key="5">
    <source>
        <dbReference type="SAM" id="SignalP"/>
    </source>
</evidence>
<dbReference type="Gene3D" id="2.60.40.1180">
    <property type="entry name" value="Golgi alpha-mannosidase II"/>
    <property type="match status" value="1"/>
</dbReference>
<evidence type="ECO:0000256" key="3">
    <source>
        <dbReference type="ARBA" id="ARBA00022801"/>
    </source>
</evidence>
<dbReference type="PATRIC" id="fig|400092.3.peg.2973"/>
<dbReference type="GO" id="GO:0006680">
    <property type="term" value="P:glucosylceramide catabolic process"/>
    <property type="evidence" value="ECO:0007669"/>
    <property type="project" value="TreeGrafter"/>
</dbReference>
<feature type="chain" id="PRO_5002416936" evidence="5">
    <location>
        <begin position="22"/>
        <end position="480"/>
    </location>
</feature>
<gene>
    <name evidence="8" type="ORF">PKOR_13645</name>
</gene>
<feature type="domain" description="Glycosyl hydrolase family 30 beta sandwich" evidence="7">
    <location>
        <begin position="419"/>
        <end position="478"/>
    </location>
</feature>
<sequence>MLNKNLCMSLLRRTLALSMLASCFTACQEKGTSQSESESPGVALWLTTPDKSVLFERQDSSLEFGGSTNQYPTIEINENETYQTMDGFGFTLTGGSAMLINQMDPQKRAAILEELFGTDGKKIGISYLRVSIGASDLDPEVFSYNDLAADETDVNMEKFDLSPDKRYLIPVLKEILAINPDIKIMGSPWSPPAWMKTNNNSKGGSLKPEYYNAYAKYFIKYIQGMAEEGIKVDAITIQNEPLHPGNNPSLLMLPEDQAIFIKNHLGPAFEAANLDTKIIIYDHNADRPDYPITVLNDPEAKKYVDGSAFHLYGGAIDSLSNVHEAHPDKNLYFTEQWIGAPGDFPENLHWHTKNLIIGAPRNWSKTVLEWNLAADPQQNPHTPGGCTECLGAVTIDGNEVARNPAYYIVAHASKFARPGSVRIGSNVPNGLPNVAFKTPEGHNVLIMLNDSQSTQSFNISHKGKQVTTTLSAGAVGTYVW</sequence>
<dbReference type="InterPro" id="IPR033452">
    <property type="entry name" value="GH30_C"/>
</dbReference>
<evidence type="ECO:0000259" key="7">
    <source>
        <dbReference type="Pfam" id="PF17189"/>
    </source>
</evidence>
<keyword evidence="9" id="KW-1185">Reference proteome</keyword>
<feature type="signal peptide" evidence="5">
    <location>
        <begin position="1"/>
        <end position="21"/>
    </location>
</feature>
<dbReference type="Pfam" id="PF02055">
    <property type="entry name" value="Glyco_hydro_30"/>
    <property type="match status" value="1"/>
</dbReference>
<dbReference type="PANTHER" id="PTHR11069:SF23">
    <property type="entry name" value="LYSOSOMAL ACID GLUCOSYLCERAMIDASE"/>
    <property type="match status" value="1"/>
</dbReference>
<evidence type="ECO:0000256" key="4">
    <source>
        <dbReference type="RuleBase" id="RU361188"/>
    </source>
</evidence>
<keyword evidence="3 4" id="KW-0378">Hydrolase</keyword>
<dbReference type="Gene3D" id="3.20.20.80">
    <property type="entry name" value="Glycosidases"/>
    <property type="match status" value="1"/>
</dbReference>
<organism evidence="8 9">
    <name type="scientific">Pontibacter korlensis</name>
    <dbReference type="NCBI Taxonomy" id="400092"/>
    <lineage>
        <taxon>Bacteria</taxon>
        <taxon>Pseudomonadati</taxon>
        <taxon>Bacteroidota</taxon>
        <taxon>Cytophagia</taxon>
        <taxon>Cytophagales</taxon>
        <taxon>Hymenobacteraceae</taxon>
        <taxon>Pontibacter</taxon>
    </lineage>
</organism>
<proteinExistence type="inferred from homology"/>
<dbReference type="Proteomes" id="UP000033109">
    <property type="component" value="Chromosome"/>
</dbReference>
<evidence type="ECO:0000313" key="8">
    <source>
        <dbReference type="EMBL" id="AKD03950.1"/>
    </source>
</evidence>
<dbReference type="RefSeq" id="WP_046311446.1">
    <property type="nucleotide sequence ID" value="NZ_CBCSCY010000036.1"/>
</dbReference>
<keyword evidence="2 5" id="KW-0732">Signal</keyword>
<dbReference type="GO" id="GO:0004348">
    <property type="term" value="F:glucosylceramidase activity"/>
    <property type="evidence" value="ECO:0007669"/>
    <property type="project" value="InterPro"/>
</dbReference>
<dbReference type="AlphaFoldDB" id="A0A0E3ZEU1"/>